<sequence length="185" mass="20304">MVHGVRMCGAFITKKVPISLTVGAVIFFVIASVCFGMYGNAECGNTWEDHCDYYYQTNLMISAISCLVSGLIFLGVACTMFCMLHSARGEPPTTHTIAAAPVTTLPYVYPGQTVYNAQLYPSQAYPSQAYPSQAYPSQAYPSQAYPSQAYPSQAYPQEANPQESNPKELPNTTYTSPSQQHNFYT</sequence>
<evidence type="ECO:0000313" key="3">
    <source>
        <dbReference type="EMBL" id="KAK8725180.1"/>
    </source>
</evidence>
<evidence type="ECO:0000256" key="2">
    <source>
        <dbReference type="SAM" id="Phobius"/>
    </source>
</evidence>
<keyword evidence="2" id="KW-1133">Transmembrane helix</keyword>
<feature type="region of interest" description="Disordered" evidence="1">
    <location>
        <begin position="140"/>
        <end position="185"/>
    </location>
</feature>
<dbReference type="Proteomes" id="UP001445076">
    <property type="component" value="Unassembled WGS sequence"/>
</dbReference>
<evidence type="ECO:0000256" key="1">
    <source>
        <dbReference type="SAM" id="MobiDB-lite"/>
    </source>
</evidence>
<evidence type="ECO:0000313" key="4">
    <source>
        <dbReference type="Proteomes" id="UP001445076"/>
    </source>
</evidence>
<keyword evidence="2" id="KW-0812">Transmembrane</keyword>
<protein>
    <submittedName>
        <fullName evidence="3">Uncharacterized protein</fullName>
    </submittedName>
</protein>
<reference evidence="3 4" key="1">
    <citation type="journal article" date="2024" name="BMC Genomics">
        <title>Genome assembly of redclaw crayfish (Cherax quadricarinatus) provides insights into its immune adaptation and hypoxia tolerance.</title>
        <authorList>
            <person name="Liu Z."/>
            <person name="Zheng J."/>
            <person name="Li H."/>
            <person name="Fang K."/>
            <person name="Wang S."/>
            <person name="He J."/>
            <person name="Zhou D."/>
            <person name="Weng S."/>
            <person name="Chi M."/>
            <person name="Gu Z."/>
            <person name="He J."/>
            <person name="Li F."/>
            <person name="Wang M."/>
        </authorList>
    </citation>
    <scope>NUCLEOTIDE SEQUENCE [LARGE SCALE GENOMIC DNA]</scope>
    <source>
        <strain evidence="3">ZL_2023a</strain>
    </source>
</reference>
<dbReference type="EMBL" id="JARKIK010000083">
    <property type="protein sequence ID" value="KAK8725180.1"/>
    <property type="molecule type" value="Genomic_DNA"/>
</dbReference>
<keyword evidence="2" id="KW-0472">Membrane</keyword>
<name>A0AAW0W802_CHEQU</name>
<keyword evidence="4" id="KW-1185">Reference proteome</keyword>
<dbReference type="AlphaFoldDB" id="A0AAW0W802"/>
<gene>
    <name evidence="3" type="ORF">OTU49_010740</name>
</gene>
<feature type="transmembrane region" description="Helical" evidence="2">
    <location>
        <begin position="59"/>
        <end position="84"/>
    </location>
</feature>
<comment type="caution">
    <text evidence="3">The sequence shown here is derived from an EMBL/GenBank/DDBJ whole genome shotgun (WGS) entry which is preliminary data.</text>
</comment>
<accession>A0AAW0W802</accession>
<feature type="transmembrane region" description="Helical" evidence="2">
    <location>
        <begin position="20"/>
        <end position="39"/>
    </location>
</feature>
<organism evidence="3 4">
    <name type="scientific">Cherax quadricarinatus</name>
    <name type="common">Australian red claw crayfish</name>
    <dbReference type="NCBI Taxonomy" id="27406"/>
    <lineage>
        <taxon>Eukaryota</taxon>
        <taxon>Metazoa</taxon>
        <taxon>Ecdysozoa</taxon>
        <taxon>Arthropoda</taxon>
        <taxon>Crustacea</taxon>
        <taxon>Multicrustacea</taxon>
        <taxon>Malacostraca</taxon>
        <taxon>Eumalacostraca</taxon>
        <taxon>Eucarida</taxon>
        <taxon>Decapoda</taxon>
        <taxon>Pleocyemata</taxon>
        <taxon>Astacidea</taxon>
        <taxon>Parastacoidea</taxon>
        <taxon>Parastacidae</taxon>
        <taxon>Cherax</taxon>
    </lineage>
</organism>
<proteinExistence type="predicted"/>